<dbReference type="EMBL" id="RBNJ01018013">
    <property type="protein sequence ID" value="RUS23922.1"/>
    <property type="molecule type" value="Genomic_DNA"/>
</dbReference>
<comment type="subcellular location">
    <subcellularLocation>
        <location evidence="1">Endomembrane system</location>
        <topology evidence="1">Multi-pass membrane protein</topology>
    </subcellularLocation>
    <subcellularLocation>
        <location evidence="7">Vacuole membrane</location>
        <topology evidence="7">Multi-pass membrane protein</topology>
    </subcellularLocation>
</comment>
<accession>A0A433Q2H0</accession>
<feature type="non-terminal residue" evidence="8">
    <location>
        <position position="1"/>
    </location>
</feature>
<keyword evidence="3 7" id="KW-0813">Transport</keyword>
<dbReference type="SUPFAM" id="SSF103473">
    <property type="entry name" value="MFS general substrate transporter"/>
    <property type="match status" value="1"/>
</dbReference>
<dbReference type="PANTHER" id="PTHR23519">
    <property type="entry name" value="AUTOPHAGY-RELATED PROTEIN 22"/>
    <property type="match status" value="1"/>
</dbReference>
<keyword evidence="5 7" id="KW-1133">Transmembrane helix</keyword>
<keyword evidence="6 7" id="KW-0472">Membrane</keyword>
<evidence type="ECO:0000256" key="6">
    <source>
        <dbReference type="ARBA" id="ARBA00023136"/>
    </source>
</evidence>
<keyword evidence="4 7" id="KW-0812">Transmembrane</keyword>
<dbReference type="Proteomes" id="UP000274822">
    <property type="component" value="Unassembled WGS sequence"/>
</dbReference>
<feature type="transmembrane region" description="Helical" evidence="7">
    <location>
        <begin position="119"/>
        <end position="141"/>
    </location>
</feature>
<dbReference type="GO" id="GO:0012505">
    <property type="term" value="C:endomembrane system"/>
    <property type="evidence" value="ECO:0007669"/>
    <property type="project" value="UniProtKB-SubCell"/>
</dbReference>
<dbReference type="GO" id="GO:0006914">
    <property type="term" value="P:autophagy"/>
    <property type="evidence" value="ECO:0007669"/>
    <property type="project" value="UniProtKB-KW"/>
</dbReference>
<evidence type="ECO:0000256" key="5">
    <source>
        <dbReference type="ARBA" id="ARBA00022989"/>
    </source>
</evidence>
<keyword evidence="7" id="KW-0926">Vacuole</keyword>
<gene>
    <name evidence="8" type="ORF">BC938DRAFT_474407</name>
</gene>
<sequence length="200" mass="21655">IQTVAILFCQSALHTGNIQLVIAATITPFTSLLGVYFFLWIQRLVGTTPKTMVMVLASLGALCPIYVLIGGIPGVPIGLKSTTELYIVAAYFGFLVSAISSYCRSTFAQMVPRGHENEFFAFYQITAAGSSWLGPLVTGIISDITLDMRNSFWFILIAIVLGIALMGTVDVEGGRDESVAFSLVERRNSMASRKSDEAEP</sequence>
<dbReference type="InterPro" id="IPR050495">
    <property type="entry name" value="ATG22/LtaA_families"/>
</dbReference>
<evidence type="ECO:0000313" key="8">
    <source>
        <dbReference type="EMBL" id="RUS23922.1"/>
    </source>
</evidence>
<evidence type="ECO:0000256" key="7">
    <source>
        <dbReference type="RuleBase" id="RU363073"/>
    </source>
</evidence>
<dbReference type="Pfam" id="PF11700">
    <property type="entry name" value="ATG22"/>
    <property type="match status" value="1"/>
</dbReference>
<dbReference type="Gene3D" id="1.20.1250.20">
    <property type="entry name" value="MFS general substrate transporter like domains"/>
    <property type="match status" value="1"/>
</dbReference>
<protein>
    <recommendedName>
        <fullName evidence="7">Autophagy-related protein</fullName>
    </recommendedName>
</protein>
<evidence type="ECO:0000313" key="9">
    <source>
        <dbReference type="Proteomes" id="UP000274822"/>
    </source>
</evidence>
<reference evidence="8 9" key="1">
    <citation type="journal article" date="2018" name="New Phytol.">
        <title>Phylogenomics of Endogonaceae and evolution of mycorrhizas within Mucoromycota.</title>
        <authorList>
            <person name="Chang Y."/>
            <person name="Desiro A."/>
            <person name="Na H."/>
            <person name="Sandor L."/>
            <person name="Lipzen A."/>
            <person name="Clum A."/>
            <person name="Barry K."/>
            <person name="Grigoriev I.V."/>
            <person name="Martin F.M."/>
            <person name="Stajich J.E."/>
            <person name="Smith M.E."/>
            <person name="Bonito G."/>
            <person name="Spatafora J.W."/>
        </authorList>
    </citation>
    <scope>NUCLEOTIDE SEQUENCE [LARGE SCALE GENOMIC DNA]</scope>
    <source>
        <strain evidence="8 9">AD002</strain>
    </source>
</reference>
<dbReference type="GO" id="GO:0032974">
    <property type="term" value="P:amino acid transmembrane export from vacuole"/>
    <property type="evidence" value="ECO:0007669"/>
    <property type="project" value="TreeGrafter"/>
</dbReference>
<proteinExistence type="inferred from homology"/>
<feature type="transmembrane region" description="Helical" evidence="7">
    <location>
        <begin position="20"/>
        <end position="41"/>
    </location>
</feature>
<evidence type="ECO:0000256" key="1">
    <source>
        <dbReference type="ARBA" id="ARBA00004127"/>
    </source>
</evidence>
<evidence type="ECO:0000256" key="3">
    <source>
        <dbReference type="ARBA" id="ARBA00022448"/>
    </source>
</evidence>
<feature type="transmembrane region" description="Helical" evidence="7">
    <location>
        <begin position="153"/>
        <end position="171"/>
    </location>
</feature>
<keyword evidence="9" id="KW-1185">Reference proteome</keyword>
<keyword evidence="7" id="KW-0029">Amino-acid transport</keyword>
<dbReference type="InterPro" id="IPR024671">
    <property type="entry name" value="Atg22-like"/>
</dbReference>
<dbReference type="PANTHER" id="PTHR23519:SF1">
    <property type="entry name" value="AUTOPHAGY-RELATED PROTEIN 22"/>
    <property type="match status" value="1"/>
</dbReference>
<dbReference type="AlphaFoldDB" id="A0A433Q2H0"/>
<dbReference type="GO" id="GO:0005774">
    <property type="term" value="C:vacuolar membrane"/>
    <property type="evidence" value="ECO:0007669"/>
    <property type="project" value="UniProtKB-SubCell"/>
</dbReference>
<comment type="function">
    <text evidence="7">Vacuolar effluxer which mediate the efflux of amino acids resulting from autophagic degradation. The release of autophagic amino acids allows the maintenance of protein synthesis and viability during nitrogen starvation.</text>
</comment>
<comment type="similarity">
    <text evidence="2 7">Belongs to the ATG22 family.</text>
</comment>
<comment type="caution">
    <text evidence="7">Lacks conserved residue(s) required for the propagation of feature annotation.</text>
</comment>
<comment type="caution">
    <text evidence="8">The sequence shown here is derived from an EMBL/GenBank/DDBJ whole genome shotgun (WGS) entry which is preliminary data.</text>
</comment>
<evidence type="ECO:0000256" key="2">
    <source>
        <dbReference type="ARBA" id="ARBA00006978"/>
    </source>
</evidence>
<dbReference type="InterPro" id="IPR036259">
    <property type="entry name" value="MFS_trans_sf"/>
</dbReference>
<organism evidence="8 9">
    <name type="scientific">Jimgerdemannia flammicorona</name>
    <dbReference type="NCBI Taxonomy" id="994334"/>
    <lineage>
        <taxon>Eukaryota</taxon>
        <taxon>Fungi</taxon>
        <taxon>Fungi incertae sedis</taxon>
        <taxon>Mucoromycota</taxon>
        <taxon>Mucoromycotina</taxon>
        <taxon>Endogonomycetes</taxon>
        <taxon>Endogonales</taxon>
        <taxon>Endogonaceae</taxon>
        <taxon>Jimgerdemannia</taxon>
    </lineage>
</organism>
<feature type="transmembrane region" description="Helical" evidence="7">
    <location>
        <begin position="53"/>
        <end position="73"/>
    </location>
</feature>
<evidence type="ECO:0000256" key="4">
    <source>
        <dbReference type="ARBA" id="ARBA00022692"/>
    </source>
</evidence>
<name>A0A433Q2H0_9FUNG</name>
<feature type="transmembrane region" description="Helical" evidence="7">
    <location>
        <begin position="85"/>
        <end position="107"/>
    </location>
</feature>
<keyword evidence="7" id="KW-0072">Autophagy</keyword>